<evidence type="ECO:0000259" key="1">
    <source>
        <dbReference type="PROSITE" id="PS50835"/>
    </source>
</evidence>
<dbReference type="Gene3D" id="2.60.40.10">
    <property type="entry name" value="Immunoglobulins"/>
    <property type="match status" value="2"/>
</dbReference>
<dbReference type="Proteomes" id="UP001195963">
    <property type="component" value="Unassembled WGS sequence"/>
</dbReference>
<organism evidence="2 3">
    <name type="scientific">Shewanella nanhaiensis</name>
    <dbReference type="NCBI Taxonomy" id="2864872"/>
    <lineage>
        <taxon>Bacteria</taxon>
        <taxon>Pseudomonadati</taxon>
        <taxon>Pseudomonadota</taxon>
        <taxon>Gammaproteobacteria</taxon>
        <taxon>Alteromonadales</taxon>
        <taxon>Shewanellaceae</taxon>
        <taxon>Shewanella</taxon>
    </lineage>
</organism>
<proteinExistence type="predicted"/>
<comment type="caution">
    <text evidence="2">The sequence shown here is derived from an EMBL/GenBank/DDBJ whole genome shotgun (WGS) entry which is preliminary data.</text>
</comment>
<name>A0ABS7DYL4_9GAMM</name>
<evidence type="ECO:0000313" key="3">
    <source>
        <dbReference type="Proteomes" id="UP001195963"/>
    </source>
</evidence>
<keyword evidence="3" id="KW-1185">Reference proteome</keyword>
<dbReference type="PROSITE" id="PS50835">
    <property type="entry name" value="IG_LIKE"/>
    <property type="match status" value="1"/>
</dbReference>
<dbReference type="Pfam" id="PF22352">
    <property type="entry name" value="K319L-like_PKD"/>
    <property type="match status" value="1"/>
</dbReference>
<protein>
    <recommendedName>
        <fullName evidence="1">Ig-like domain-containing protein</fullName>
    </recommendedName>
</protein>
<dbReference type="EMBL" id="JAHZST010000002">
    <property type="protein sequence ID" value="MBW8182527.1"/>
    <property type="molecule type" value="Genomic_DNA"/>
</dbReference>
<accession>A0ABS7DYL4</accession>
<evidence type="ECO:0000313" key="2">
    <source>
        <dbReference type="EMBL" id="MBW8182527.1"/>
    </source>
</evidence>
<dbReference type="InterPro" id="IPR007110">
    <property type="entry name" value="Ig-like_dom"/>
</dbReference>
<feature type="domain" description="Ig-like" evidence="1">
    <location>
        <begin position="42"/>
        <end position="139"/>
    </location>
</feature>
<gene>
    <name evidence="2" type="ORF">K0625_02505</name>
</gene>
<dbReference type="RefSeq" id="WP_220108225.1">
    <property type="nucleotide sequence ID" value="NZ_JAHZST010000002.1"/>
</dbReference>
<dbReference type="InterPro" id="IPR013783">
    <property type="entry name" value="Ig-like_fold"/>
</dbReference>
<sequence>MKQIQPQLTPLLITTLLSTSMLLGCGNGDNEAPTPTDRSNTPPIVSITGENTVVEGQALTLTANASDADGSISSIKWSTSSADITLIDDQAASVRFIAPAVDSDSELTLDVQVTDNDGATTTESITITVTRITSSVTISGLVTDDIISNATVEVLVADKVFTTTANSQGQYSVAVTLDGIEQNDHLVQIRATGDAEINPEVEFVSQLGSLNRLIEQAGSDNTLVKNESLGVNVTNVSTSEFVLLSRDGELPATNDALDTAKLAIDQNEKLTLSALIKIVVDGEGDNAFSLPEGVDSTLDLIDDALTVDAFIDTVNQHDDSLIADTIRTISNDEDLVAPLAIVGSWIFEGSHDLVINFSKSGFYTHMEVSSDDCGQDGFEVGNYTWSPDTGVMSITTIEDTNGCIGMHDEEPLNQEVVQSGIFTVNGNSMTVTEEHDGETLTFTLTRLISATNPLVGGYFNPTSTGYQILAIFEDNHFLDLGHSQNRYGLNAGTYLWDSSTNLLNYTDVALNQQNVQYSETVVAVHGDIVIWKDDEDAGVMRRTRTTSQQPKLNFDDLAGHTFTGIDNESGWQHDITFNNDNTAQEISNDGIVDFNWQLRFGQLYINEDGWTLVGSPTDISAGTLKFDIYDFELDANDNGTEAGFYTMSSETWTKK</sequence>
<dbReference type="PROSITE" id="PS51257">
    <property type="entry name" value="PROKAR_LIPOPROTEIN"/>
    <property type="match status" value="1"/>
</dbReference>
<reference evidence="2 3" key="1">
    <citation type="submission" date="2021-07" db="EMBL/GenBank/DDBJ databases">
        <title>Shewanella sp. nov, isolated from SCS.</title>
        <authorList>
            <person name="Cao W.R."/>
        </authorList>
    </citation>
    <scope>NUCLEOTIDE SEQUENCE [LARGE SCALE GENOMIC DNA]</scope>
    <source>
        <strain evidence="2 3">NR704-98</strain>
    </source>
</reference>